<keyword evidence="4 5" id="KW-0173">Coenzyme A biosynthesis</keyword>
<dbReference type="RefSeq" id="WP_061541723.1">
    <property type="nucleotide sequence ID" value="NZ_CP013232.1"/>
</dbReference>
<keyword evidence="5" id="KW-0963">Cytoplasm</keyword>
<keyword evidence="3 5" id="KW-0067">ATP-binding</keyword>
<feature type="binding site" evidence="5">
    <location>
        <begin position="28"/>
        <end position="33"/>
    </location>
    <ligand>
        <name>ATP</name>
        <dbReference type="ChEBI" id="CHEBI:30616"/>
    </ligand>
</feature>
<dbReference type="UniPathway" id="UPA00241">
    <property type="reaction ID" value="UER00356"/>
</dbReference>
<dbReference type="GO" id="GO:0015937">
    <property type="term" value="P:coenzyme A biosynthetic process"/>
    <property type="evidence" value="ECO:0007669"/>
    <property type="project" value="UniProtKB-UniRule"/>
</dbReference>
<dbReference type="InterPro" id="IPR027417">
    <property type="entry name" value="P-loop_NTPase"/>
</dbReference>
<evidence type="ECO:0000256" key="1">
    <source>
        <dbReference type="ARBA" id="ARBA00009018"/>
    </source>
</evidence>
<keyword evidence="5 8" id="KW-0418">Kinase</keyword>
<reference evidence="8 9" key="1">
    <citation type="submission" date="2015-11" db="EMBL/GenBank/DDBJ databases">
        <title>Exploring the genomic traits of fungus-feeding bacterial genus Collimonas.</title>
        <authorList>
            <person name="Song C."/>
            <person name="Schmidt R."/>
            <person name="de Jager V."/>
            <person name="Krzyzanowska D."/>
            <person name="Jongedijk E."/>
            <person name="Cankar K."/>
            <person name="Beekwilder J."/>
            <person name="van Veen A."/>
            <person name="de Boer W."/>
            <person name="van Veen J.A."/>
            <person name="Garbeva P."/>
        </authorList>
    </citation>
    <scope>NUCLEOTIDE SEQUENCE [LARGE SCALE GENOMIC DNA]</scope>
    <source>
        <strain evidence="8 9">Ter6</strain>
    </source>
</reference>
<evidence type="ECO:0000256" key="6">
    <source>
        <dbReference type="NCBIfam" id="TIGR00152"/>
    </source>
</evidence>
<dbReference type="CDD" id="cd02022">
    <property type="entry name" value="DPCK"/>
    <property type="match status" value="1"/>
</dbReference>
<accession>A0A127PHU5</accession>
<keyword evidence="5" id="KW-0808">Transferase</keyword>
<evidence type="ECO:0000256" key="7">
    <source>
        <dbReference type="SAM" id="MobiDB-lite"/>
    </source>
</evidence>
<dbReference type="NCBIfam" id="TIGR00152">
    <property type="entry name" value="dephospho-CoA kinase"/>
    <property type="match status" value="1"/>
</dbReference>
<comment type="catalytic activity">
    <reaction evidence="5">
        <text>3'-dephospho-CoA + ATP = ADP + CoA + H(+)</text>
        <dbReference type="Rhea" id="RHEA:18245"/>
        <dbReference type="ChEBI" id="CHEBI:15378"/>
        <dbReference type="ChEBI" id="CHEBI:30616"/>
        <dbReference type="ChEBI" id="CHEBI:57287"/>
        <dbReference type="ChEBI" id="CHEBI:57328"/>
        <dbReference type="ChEBI" id="CHEBI:456216"/>
        <dbReference type="EC" id="2.7.1.24"/>
    </reaction>
</comment>
<organism evidence="8">
    <name type="scientific">Collimonas fungivorans</name>
    <dbReference type="NCBI Taxonomy" id="158899"/>
    <lineage>
        <taxon>Bacteria</taxon>
        <taxon>Pseudomonadati</taxon>
        <taxon>Pseudomonadota</taxon>
        <taxon>Betaproteobacteria</taxon>
        <taxon>Burkholderiales</taxon>
        <taxon>Oxalobacteraceae</taxon>
        <taxon>Collimonas</taxon>
    </lineage>
</organism>
<name>A0A127PHU5_9BURK</name>
<dbReference type="Proteomes" id="UP000072421">
    <property type="component" value="Chromosome"/>
</dbReference>
<dbReference type="SUPFAM" id="SSF52540">
    <property type="entry name" value="P-loop containing nucleoside triphosphate hydrolases"/>
    <property type="match status" value="1"/>
</dbReference>
<dbReference type="GO" id="GO:0005737">
    <property type="term" value="C:cytoplasm"/>
    <property type="evidence" value="ECO:0007669"/>
    <property type="project" value="UniProtKB-SubCell"/>
</dbReference>
<keyword evidence="2 5" id="KW-0547">Nucleotide-binding</keyword>
<comment type="pathway">
    <text evidence="5">Cofactor biosynthesis; coenzyme A biosynthesis; CoA from (R)-pantothenate: step 5/5.</text>
</comment>
<evidence type="ECO:0000256" key="4">
    <source>
        <dbReference type="ARBA" id="ARBA00022993"/>
    </source>
</evidence>
<dbReference type="PANTHER" id="PTHR10695:SF46">
    <property type="entry name" value="BIFUNCTIONAL COENZYME A SYNTHASE-RELATED"/>
    <property type="match status" value="1"/>
</dbReference>
<evidence type="ECO:0000313" key="8">
    <source>
        <dbReference type="EMBL" id="AMO97382.1"/>
    </source>
</evidence>
<dbReference type="PATRIC" id="fig|158899.10.peg.4742"/>
<evidence type="ECO:0000256" key="3">
    <source>
        <dbReference type="ARBA" id="ARBA00022840"/>
    </source>
</evidence>
<proteinExistence type="inferred from homology"/>
<feature type="region of interest" description="Disordered" evidence="7">
    <location>
        <begin position="1"/>
        <end position="22"/>
    </location>
</feature>
<evidence type="ECO:0000256" key="5">
    <source>
        <dbReference type="HAMAP-Rule" id="MF_00376"/>
    </source>
</evidence>
<dbReference type="Gene3D" id="3.40.50.300">
    <property type="entry name" value="P-loop containing nucleotide triphosphate hydrolases"/>
    <property type="match status" value="1"/>
</dbReference>
<evidence type="ECO:0000256" key="2">
    <source>
        <dbReference type="ARBA" id="ARBA00022741"/>
    </source>
</evidence>
<dbReference type="Pfam" id="PF01121">
    <property type="entry name" value="CoaE"/>
    <property type="match status" value="1"/>
</dbReference>
<dbReference type="AlphaFoldDB" id="A0A127PHU5"/>
<comment type="function">
    <text evidence="5">Catalyzes the phosphorylation of the 3'-hydroxyl group of dephosphocoenzyme A to form coenzyme A.</text>
</comment>
<protein>
    <recommendedName>
        <fullName evidence="5 6">Dephospho-CoA kinase</fullName>
        <ecNumber evidence="5 6">2.7.1.24</ecNumber>
    </recommendedName>
    <alternativeName>
        <fullName evidence="5">Dephosphocoenzyme A kinase</fullName>
    </alternativeName>
</protein>
<comment type="subcellular location">
    <subcellularLocation>
        <location evidence="5">Cytoplasm</location>
    </subcellularLocation>
</comment>
<dbReference type="HAMAP" id="MF_00376">
    <property type="entry name" value="Dephospho_CoA_kinase"/>
    <property type="match status" value="1"/>
</dbReference>
<dbReference type="GO" id="GO:0005524">
    <property type="term" value="F:ATP binding"/>
    <property type="evidence" value="ECO:0007669"/>
    <property type="project" value="UniProtKB-UniRule"/>
</dbReference>
<dbReference type="PANTHER" id="PTHR10695">
    <property type="entry name" value="DEPHOSPHO-COA KINASE-RELATED"/>
    <property type="match status" value="1"/>
</dbReference>
<dbReference type="EC" id="2.7.1.24" evidence="5 6"/>
<dbReference type="InterPro" id="IPR001977">
    <property type="entry name" value="Depp_CoAkinase"/>
</dbReference>
<dbReference type="OrthoDB" id="9812943at2"/>
<comment type="similarity">
    <text evidence="1 5">Belongs to the CoaE family.</text>
</comment>
<dbReference type="EMBL" id="CP013232">
    <property type="protein sequence ID" value="AMO97382.1"/>
    <property type="molecule type" value="Genomic_DNA"/>
</dbReference>
<gene>
    <name evidence="5 8" type="primary">coaE</name>
    <name evidence="8" type="ORF">CFter6_4803</name>
</gene>
<dbReference type="GO" id="GO:0004140">
    <property type="term" value="F:dephospho-CoA kinase activity"/>
    <property type="evidence" value="ECO:0007669"/>
    <property type="project" value="UniProtKB-UniRule"/>
</dbReference>
<sequence length="217" mass="23420">MNQHHAASHDQPAQGNPRFSVGLTGGIGSGKSTVADMFAERGAAVIDTDVIAHQLTAPDGAAIAPLAAEFGSAFIDASGAMDRAMMRAHVFSDPQAKQRLEAILHPLIRAETASAAQHAQGLYLIFVVPLLVESGNWRERVQRILVVDCDEQIQLERVMQRNAMTPSQVRAIMATQASRQQRLQAADDVIVNDSEPAALLPQVTRLHALYEALSRSL</sequence>
<dbReference type="PROSITE" id="PS51219">
    <property type="entry name" value="DPCK"/>
    <property type="match status" value="1"/>
</dbReference>
<evidence type="ECO:0000313" key="9">
    <source>
        <dbReference type="Proteomes" id="UP000072421"/>
    </source>
</evidence>